<dbReference type="PANTHER" id="PTHR40044:SF1">
    <property type="entry name" value="INTEGRAL MEMBRANE PROTEIN"/>
    <property type="match status" value="1"/>
</dbReference>
<gene>
    <name evidence="2" type="ORF">B9J98_02665</name>
</gene>
<keyword evidence="1" id="KW-1133">Transmembrane helix</keyword>
<keyword evidence="1" id="KW-0812">Transmembrane</keyword>
<reference evidence="2 3" key="1">
    <citation type="submission" date="2017-04" db="EMBL/GenBank/DDBJ databases">
        <title>Draft Aigarchaeota genome from a New Zealand hot spring.</title>
        <authorList>
            <person name="Reysenbach A.-L."/>
            <person name="Donaho J.A."/>
            <person name="Gerhart J."/>
            <person name="Kelley J.F."/>
            <person name="Kouba K."/>
            <person name="Podar M."/>
            <person name="Stott M."/>
        </authorList>
    </citation>
    <scope>NUCLEOTIDE SEQUENCE [LARGE SCALE GENOMIC DNA]</scope>
    <source>
        <strain evidence="2">NZ13_MG1</strain>
    </source>
</reference>
<evidence type="ECO:0008006" key="4">
    <source>
        <dbReference type="Google" id="ProtNLM"/>
    </source>
</evidence>
<dbReference type="InterPro" id="IPR010387">
    <property type="entry name" value="QueT"/>
</dbReference>
<feature type="transmembrane region" description="Helical" evidence="1">
    <location>
        <begin position="44"/>
        <end position="69"/>
    </location>
</feature>
<organism evidence="2 3">
    <name type="scientific">Candidatus Terraquivivens tikiterensis</name>
    <dbReference type="NCBI Taxonomy" id="1980982"/>
    <lineage>
        <taxon>Archaea</taxon>
        <taxon>Nitrososphaerota</taxon>
        <taxon>Candidatus Wolframiiraptoraceae</taxon>
        <taxon>Candidatus Terraquivivens</taxon>
    </lineage>
</organism>
<feature type="transmembrane region" description="Helical" evidence="1">
    <location>
        <begin position="75"/>
        <end position="99"/>
    </location>
</feature>
<sequence>MVLRLKSRTRPLAVSSFLAALYAVLVVTLAPISFLPFQVRVADALLPLSIILGMPAVYGLTIGCAVANYAGGLMLFGGASIIDVTGGALANFLACYLAWLIGRRGSAVRRFVATLVQTCIVTLVVGSYLWILVGMPGSYGFFGLELPGPLAVIVGVALGSIVSINVMGFMLEESIRRVLYVSYSLLQ</sequence>
<accession>A0A2R7Y6P9</accession>
<dbReference type="PANTHER" id="PTHR40044">
    <property type="entry name" value="INTEGRAL MEMBRANE PROTEIN-RELATED"/>
    <property type="match status" value="1"/>
</dbReference>
<dbReference type="Pfam" id="PF06177">
    <property type="entry name" value="QueT"/>
    <property type="match status" value="1"/>
</dbReference>
<comment type="caution">
    <text evidence="2">The sequence shown here is derived from an EMBL/GenBank/DDBJ whole genome shotgun (WGS) entry which is preliminary data.</text>
</comment>
<evidence type="ECO:0000313" key="3">
    <source>
        <dbReference type="Proteomes" id="UP000244066"/>
    </source>
</evidence>
<dbReference type="Proteomes" id="UP000244066">
    <property type="component" value="Unassembled WGS sequence"/>
</dbReference>
<keyword evidence="1" id="KW-0472">Membrane</keyword>
<evidence type="ECO:0000256" key="1">
    <source>
        <dbReference type="SAM" id="Phobius"/>
    </source>
</evidence>
<evidence type="ECO:0000313" key="2">
    <source>
        <dbReference type="EMBL" id="PUA32999.1"/>
    </source>
</evidence>
<proteinExistence type="predicted"/>
<name>A0A2R7Y6P9_9ARCH</name>
<feature type="transmembrane region" description="Helical" evidence="1">
    <location>
        <begin position="151"/>
        <end position="171"/>
    </location>
</feature>
<dbReference type="AlphaFoldDB" id="A0A2R7Y6P9"/>
<feature type="transmembrane region" description="Helical" evidence="1">
    <location>
        <begin position="12"/>
        <end position="32"/>
    </location>
</feature>
<dbReference type="EMBL" id="NDWU01000005">
    <property type="protein sequence ID" value="PUA32999.1"/>
    <property type="molecule type" value="Genomic_DNA"/>
</dbReference>
<protein>
    <recommendedName>
        <fullName evidence="4">QueT transporter family protein</fullName>
    </recommendedName>
</protein>
<feature type="transmembrane region" description="Helical" evidence="1">
    <location>
        <begin position="111"/>
        <end position="131"/>
    </location>
</feature>